<evidence type="ECO:0000313" key="1">
    <source>
        <dbReference type="EMBL" id="SVC39188.1"/>
    </source>
</evidence>
<reference evidence="1" key="1">
    <citation type="submission" date="2018-05" db="EMBL/GenBank/DDBJ databases">
        <authorList>
            <person name="Lanie J.A."/>
            <person name="Ng W.-L."/>
            <person name="Kazmierczak K.M."/>
            <person name="Andrzejewski T.M."/>
            <person name="Davidsen T.M."/>
            <person name="Wayne K.J."/>
            <person name="Tettelin H."/>
            <person name="Glass J.I."/>
            <person name="Rusch D."/>
            <person name="Podicherti R."/>
            <person name="Tsui H.-C.T."/>
            <person name="Winkler M.E."/>
        </authorList>
    </citation>
    <scope>NUCLEOTIDE SEQUENCE</scope>
</reference>
<protein>
    <submittedName>
        <fullName evidence="1">Uncharacterized protein</fullName>
    </submittedName>
</protein>
<gene>
    <name evidence="1" type="ORF">METZ01_LOCUS292042</name>
</gene>
<organism evidence="1">
    <name type="scientific">marine metagenome</name>
    <dbReference type="NCBI Taxonomy" id="408172"/>
    <lineage>
        <taxon>unclassified sequences</taxon>
        <taxon>metagenomes</taxon>
        <taxon>ecological metagenomes</taxon>
    </lineage>
</organism>
<proteinExistence type="predicted"/>
<dbReference type="EMBL" id="UINC01088716">
    <property type="protein sequence ID" value="SVC39188.1"/>
    <property type="molecule type" value="Genomic_DNA"/>
</dbReference>
<name>A0A382LR70_9ZZZZ</name>
<sequence length="24" mass="2702">MISRDLHHIAATENNVAKKVIDPE</sequence>
<dbReference type="AlphaFoldDB" id="A0A382LR70"/>
<accession>A0A382LR70</accession>